<protein>
    <submittedName>
        <fullName evidence="5">NADH:flavin oxidoreductase</fullName>
    </submittedName>
</protein>
<evidence type="ECO:0000256" key="3">
    <source>
        <dbReference type="ARBA" id="ARBA00023002"/>
    </source>
</evidence>
<keyword evidence="3" id="KW-0560">Oxidoreductase</keyword>
<dbReference type="GO" id="GO:0005829">
    <property type="term" value="C:cytosol"/>
    <property type="evidence" value="ECO:0007669"/>
    <property type="project" value="TreeGrafter"/>
</dbReference>
<dbReference type="EMBL" id="LSLI01000006">
    <property type="protein sequence ID" value="KXS33418.1"/>
    <property type="molecule type" value="Genomic_DNA"/>
</dbReference>
<dbReference type="Pfam" id="PF00724">
    <property type="entry name" value="Oxidored_FMN"/>
    <property type="match status" value="1"/>
</dbReference>
<evidence type="ECO:0000256" key="1">
    <source>
        <dbReference type="ARBA" id="ARBA00001917"/>
    </source>
</evidence>
<dbReference type="AlphaFoldDB" id="A0A139BX29"/>
<comment type="cofactor">
    <cofactor evidence="1">
        <name>FMN</name>
        <dbReference type="ChEBI" id="CHEBI:58210"/>
    </cofactor>
</comment>
<sequence length="371" mass="40683">MIFKNPQQLRRKNLNTLFKSIRVGDLNLPNRIVMAPLTRCRASSGRVPNALMAEYYAQRAGAGLILSEATSVSPQGVGYPDTPGIWSDQQIQGWKLVTSAVHAAGGRMFLQLWHVGRVSHPDFLDGELPVAPSAIAPRGHVSLLRPQREYVTPRALEISEIPGIVEAYRRGAENAKQAGFDGVEIHGANGYLLDQFLQDSTNKRNDAYGGPIENRARLMLEVTDAAISVWGAGRVGMHLAPRGDAHTMGDSNPLSTFGYVAEQLDKRGIAFIFTRESLGENRIGPELKKRFKGVLIANEGFNPDTARQVVAAGEADAVSFGKDFISNPDLPRRLQLNAPLNPFHSETFYGYGLDDPRAGYTDYPKLVEEFA</sequence>
<reference evidence="5 6" key="2">
    <citation type="submission" date="2016-03" db="EMBL/GenBank/DDBJ databases">
        <title>New uncultured bacterium of the family Gallionellaceae from acid mine drainage: description and reconstruction of genome based on metagenomic analysis of microbial community.</title>
        <authorList>
            <person name="Kadnikov V."/>
            <person name="Ivasenko D."/>
            <person name="Beletsky A."/>
            <person name="Mardanov A."/>
            <person name="Danilova E."/>
            <person name="Pimenov N."/>
            <person name="Karnachuk O."/>
            <person name="Ravin N."/>
        </authorList>
    </citation>
    <scope>NUCLEOTIDE SEQUENCE [LARGE SCALE GENOMIC DNA]</scope>
    <source>
        <strain evidence="5">ShG14-8</strain>
    </source>
</reference>
<dbReference type="FunFam" id="3.20.20.70:FF:000059">
    <property type="entry name" value="N-ethylmaleimide reductase, FMN-linked"/>
    <property type="match status" value="1"/>
</dbReference>
<comment type="caution">
    <text evidence="5">The sequence shown here is derived from an EMBL/GenBank/DDBJ whole genome shotgun (WGS) entry which is preliminary data.</text>
</comment>
<dbReference type="PANTHER" id="PTHR22893:SF98">
    <property type="entry name" value="OXIDOREDUCTASE"/>
    <property type="match status" value="1"/>
</dbReference>
<dbReference type="PANTHER" id="PTHR22893">
    <property type="entry name" value="NADH OXIDOREDUCTASE-RELATED"/>
    <property type="match status" value="1"/>
</dbReference>
<proteinExistence type="inferred from homology"/>
<reference evidence="5 6" key="1">
    <citation type="submission" date="2016-02" db="EMBL/GenBank/DDBJ databases">
        <authorList>
            <person name="Wen L."/>
            <person name="He K."/>
            <person name="Yang H."/>
        </authorList>
    </citation>
    <scope>NUCLEOTIDE SEQUENCE [LARGE SCALE GENOMIC DNA]</scope>
    <source>
        <strain evidence="5">ShG14-8</strain>
    </source>
</reference>
<accession>A0A139BX29</accession>
<dbReference type="GO" id="GO:0010181">
    <property type="term" value="F:FMN binding"/>
    <property type="evidence" value="ECO:0007669"/>
    <property type="project" value="InterPro"/>
</dbReference>
<comment type="similarity">
    <text evidence="2">Belongs to the NADH:flavin oxidoreductase/NADH oxidase family.</text>
</comment>
<evidence type="ECO:0000259" key="4">
    <source>
        <dbReference type="Pfam" id="PF00724"/>
    </source>
</evidence>
<gene>
    <name evidence="5" type="ORF">AWT59_0444</name>
</gene>
<dbReference type="SUPFAM" id="SSF51395">
    <property type="entry name" value="FMN-linked oxidoreductases"/>
    <property type="match status" value="1"/>
</dbReference>
<dbReference type="InterPro" id="IPR045247">
    <property type="entry name" value="Oye-like"/>
</dbReference>
<evidence type="ECO:0000313" key="5">
    <source>
        <dbReference type="EMBL" id="KXS33418.1"/>
    </source>
</evidence>
<name>A0A139BX29_9PROT</name>
<organism evidence="5 6">
    <name type="scientific">Candidatus Gallionella acididurans</name>
    <dbReference type="NCBI Taxonomy" id="1796491"/>
    <lineage>
        <taxon>Bacteria</taxon>
        <taxon>Pseudomonadati</taxon>
        <taxon>Pseudomonadota</taxon>
        <taxon>Betaproteobacteria</taxon>
        <taxon>Nitrosomonadales</taxon>
        <taxon>Gallionellaceae</taxon>
        <taxon>Gallionella</taxon>
    </lineage>
</organism>
<dbReference type="InterPro" id="IPR013785">
    <property type="entry name" value="Aldolase_TIM"/>
</dbReference>
<dbReference type="InterPro" id="IPR001155">
    <property type="entry name" value="OxRdtase_FMN_N"/>
</dbReference>
<feature type="domain" description="NADH:flavin oxidoreductase/NADH oxidase N-terminal" evidence="4">
    <location>
        <begin position="17"/>
        <end position="340"/>
    </location>
</feature>
<dbReference type="CDD" id="cd02933">
    <property type="entry name" value="OYE_like_FMN"/>
    <property type="match status" value="1"/>
</dbReference>
<dbReference type="Proteomes" id="UP000070578">
    <property type="component" value="Unassembled WGS sequence"/>
</dbReference>
<dbReference type="Gene3D" id="3.20.20.70">
    <property type="entry name" value="Aldolase class I"/>
    <property type="match status" value="1"/>
</dbReference>
<evidence type="ECO:0000313" key="6">
    <source>
        <dbReference type="Proteomes" id="UP000070578"/>
    </source>
</evidence>
<dbReference type="PATRIC" id="fig|1796491.3.peg.484"/>
<dbReference type="GO" id="GO:0016628">
    <property type="term" value="F:oxidoreductase activity, acting on the CH-CH group of donors, NAD or NADP as acceptor"/>
    <property type="evidence" value="ECO:0007669"/>
    <property type="project" value="UniProtKB-ARBA"/>
</dbReference>
<evidence type="ECO:0000256" key="2">
    <source>
        <dbReference type="ARBA" id="ARBA00005979"/>
    </source>
</evidence>